<dbReference type="InterPro" id="IPR010562">
    <property type="entry name" value="Haemolymph_juvenile_hormone-bd"/>
</dbReference>
<evidence type="ECO:0000256" key="2">
    <source>
        <dbReference type="ARBA" id="ARBA00023108"/>
    </source>
</evidence>
<dbReference type="KEGG" id="csol:105362872"/>
<name>A0AAJ6YIK9_9HYME</name>
<feature type="signal peptide" evidence="4">
    <location>
        <begin position="1"/>
        <end position="20"/>
    </location>
</feature>
<dbReference type="Proteomes" id="UP000695007">
    <property type="component" value="Unplaced"/>
</dbReference>
<evidence type="ECO:0000313" key="5">
    <source>
        <dbReference type="Proteomes" id="UP000695007"/>
    </source>
</evidence>
<dbReference type="GO" id="GO:0007623">
    <property type="term" value="P:circadian rhythm"/>
    <property type="evidence" value="ECO:0007669"/>
    <property type="project" value="UniProtKB-ARBA"/>
</dbReference>
<organism evidence="5 6">
    <name type="scientific">Ceratosolen solmsi marchali</name>
    <dbReference type="NCBI Taxonomy" id="326594"/>
    <lineage>
        <taxon>Eukaryota</taxon>
        <taxon>Metazoa</taxon>
        <taxon>Ecdysozoa</taxon>
        <taxon>Arthropoda</taxon>
        <taxon>Hexapoda</taxon>
        <taxon>Insecta</taxon>
        <taxon>Pterygota</taxon>
        <taxon>Neoptera</taxon>
        <taxon>Endopterygota</taxon>
        <taxon>Hymenoptera</taxon>
        <taxon>Apocrita</taxon>
        <taxon>Proctotrupomorpha</taxon>
        <taxon>Chalcidoidea</taxon>
        <taxon>Agaonidae</taxon>
        <taxon>Agaoninae</taxon>
        <taxon>Ceratosolen</taxon>
    </lineage>
</organism>
<dbReference type="Pfam" id="PF06585">
    <property type="entry name" value="JHBP"/>
    <property type="match status" value="1"/>
</dbReference>
<proteinExistence type="inferred from homology"/>
<dbReference type="FunFam" id="3.15.10.30:FF:000001">
    <property type="entry name" value="Takeout-like protein 1"/>
    <property type="match status" value="1"/>
</dbReference>
<comment type="similarity">
    <text evidence="3">Belongs to the TO family.</text>
</comment>
<dbReference type="AlphaFoldDB" id="A0AAJ6YIK9"/>
<sequence length="248" mass="27500">MAKGVTLVLALSAIVSRTVALELPDFIKVCKRNDPEIESCIKDSVEFLRPKLMTGVPEYSIPSLEPLLLKELVAAEGSNGLRITAKDVKAFGASNFIIQKIRVDLDTLRFALDILLPHLYIEGLYEIDGRVLLLPIRGNGPMTGNMTDATGSVKIQADFFKDELGESHLILSEFRMRINIRKGSLNLENLFGGDPTLGTVVNNAINSNFDSFIKELQPLIEKALSTAFQDFGNNIVRPFTYDQLFPEK</sequence>
<dbReference type="InterPro" id="IPR038606">
    <property type="entry name" value="To_sf"/>
</dbReference>
<evidence type="ECO:0000256" key="3">
    <source>
        <dbReference type="ARBA" id="ARBA00060902"/>
    </source>
</evidence>
<reference evidence="6" key="1">
    <citation type="submission" date="2025-08" db="UniProtKB">
        <authorList>
            <consortium name="RefSeq"/>
        </authorList>
    </citation>
    <scope>IDENTIFICATION</scope>
</reference>
<dbReference type="PANTHER" id="PTHR11008:SF14">
    <property type="entry name" value="CIRCADIAN CLOCK-CONTROLLED PROTEIN-LIKE PROTEIN"/>
    <property type="match status" value="1"/>
</dbReference>
<keyword evidence="5" id="KW-1185">Reference proteome</keyword>
<evidence type="ECO:0000256" key="1">
    <source>
        <dbReference type="ARBA" id="ARBA00022729"/>
    </source>
</evidence>
<feature type="chain" id="PRO_5042474033" evidence="4">
    <location>
        <begin position="21"/>
        <end position="248"/>
    </location>
</feature>
<evidence type="ECO:0000256" key="4">
    <source>
        <dbReference type="SAM" id="SignalP"/>
    </source>
</evidence>
<dbReference type="SMART" id="SM00700">
    <property type="entry name" value="JHBP"/>
    <property type="match status" value="1"/>
</dbReference>
<dbReference type="GO" id="GO:0005615">
    <property type="term" value="C:extracellular space"/>
    <property type="evidence" value="ECO:0007669"/>
    <property type="project" value="TreeGrafter"/>
</dbReference>
<keyword evidence="2" id="KW-0090">Biological rhythms</keyword>
<dbReference type="PANTHER" id="PTHR11008">
    <property type="entry name" value="PROTEIN TAKEOUT-LIKE PROTEIN"/>
    <property type="match status" value="1"/>
</dbReference>
<accession>A0AAJ6YIK9</accession>
<dbReference type="Gene3D" id="3.15.10.30">
    <property type="entry name" value="Haemolymph juvenile hormone binding protein"/>
    <property type="match status" value="1"/>
</dbReference>
<protein>
    <submittedName>
        <fullName evidence="6">Circadian clock-controlled protein</fullName>
    </submittedName>
</protein>
<dbReference type="GeneID" id="105362872"/>
<gene>
    <name evidence="6" type="primary">LOC105362872</name>
</gene>
<evidence type="ECO:0000313" key="6">
    <source>
        <dbReference type="RefSeq" id="XP_011498700.1"/>
    </source>
</evidence>
<dbReference type="RefSeq" id="XP_011498700.1">
    <property type="nucleotide sequence ID" value="XM_011500398.1"/>
</dbReference>
<keyword evidence="1 4" id="KW-0732">Signal</keyword>
<dbReference type="CTD" id="40611"/>